<dbReference type="CDD" id="cd15482">
    <property type="entry name" value="Sialidase_non-viral"/>
    <property type="match status" value="3"/>
</dbReference>
<feature type="domain" description="Sortilin N-terminal" evidence="4">
    <location>
        <begin position="126"/>
        <end position="250"/>
    </location>
</feature>
<dbReference type="InterPro" id="IPR036278">
    <property type="entry name" value="Sialidase_sf"/>
</dbReference>
<organism evidence="5">
    <name type="scientific">uncultured Gemmatimonadaceae bacterium</name>
    <dbReference type="NCBI Taxonomy" id="246130"/>
    <lineage>
        <taxon>Bacteria</taxon>
        <taxon>Pseudomonadati</taxon>
        <taxon>Gemmatimonadota</taxon>
        <taxon>Gemmatimonadia</taxon>
        <taxon>Gemmatimonadales</taxon>
        <taxon>Gemmatimonadaceae</taxon>
        <taxon>environmental samples</taxon>
    </lineage>
</organism>
<name>A0A6J4M077_9BACT</name>
<feature type="non-terminal residue" evidence="5">
    <location>
        <position position="792"/>
    </location>
</feature>
<feature type="chain" id="PRO_5026737879" evidence="3">
    <location>
        <begin position="20"/>
        <end position="792"/>
    </location>
</feature>
<dbReference type="GO" id="GO:0010411">
    <property type="term" value="P:xyloglucan metabolic process"/>
    <property type="evidence" value="ECO:0007669"/>
    <property type="project" value="TreeGrafter"/>
</dbReference>
<dbReference type="SUPFAM" id="SSF110296">
    <property type="entry name" value="Oligoxyloglucan reducing end-specific cellobiohydrolase"/>
    <property type="match status" value="2"/>
</dbReference>
<proteinExistence type="predicted"/>
<feature type="signal peptide" evidence="3">
    <location>
        <begin position="1"/>
        <end position="19"/>
    </location>
</feature>
<feature type="region of interest" description="Disordered" evidence="2">
    <location>
        <begin position="742"/>
        <end position="777"/>
    </location>
</feature>
<keyword evidence="1" id="KW-0677">Repeat</keyword>
<evidence type="ECO:0000256" key="1">
    <source>
        <dbReference type="ARBA" id="ARBA00022737"/>
    </source>
</evidence>
<keyword evidence="3" id="KW-0732">Signal</keyword>
<evidence type="ECO:0000256" key="3">
    <source>
        <dbReference type="SAM" id="SignalP"/>
    </source>
</evidence>
<dbReference type="SUPFAM" id="SSF50939">
    <property type="entry name" value="Sialidases"/>
    <property type="match status" value="1"/>
</dbReference>
<dbReference type="PANTHER" id="PTHR43739">
    <property type="entry name" value="XYLOGLUCANASE (EUROFUNG)"/>
    <property type="match status" value="1"/>
</dbReference>
<evidence type="ECO:0000313" key="5">
    <source>
        <dbReference type="EMBL" id="CAA9346759.1"/>
    </source>
</evidence>
<dbReference type="AlphaFoldDB" id="A0A6J4M077"/>
<gene>
    <name evidence="5" type="ORF">AVDCRST_MAG40-2673</name>
</gene>
<sequence>MRPLRLALAALALAAPAGAQRPVPPERVDSAQFRGLEWRSIGPNRGGRSIAVAGSARRPLEYYFGAVGGGLWKTVDGGTSWKPVTDGQLTSSSVGAVAVAESNPDVVYLGMGETCIRGNIMQGDGVYRSADGGKTWTHVGLEQTHAISKIRVDPRNPDVVYVAALGHPAGPNRERGVFKSTDGGKSWKKVLYRDERSGAIDLSMDARDPNVLYAALWEAYRITWQMSSGGPGSGLFKSTDGGATWKEITRAPGLPAGVLGRIGVSVSPADGRRVYAAVEAAEGGIFRSDDAGATWRRTNDDRKLRQRAFYYTHITADPQLRDRVYVQNVSFFRSDDGGVKFDSTLTGSHGDHHDLWIAPNDNRRMAQANDGGGAVSVNAGQTWTAQNFPTAQLYHVATTRDFPYHVCGAQQDNSTACLPSSGWANLRGARSDALGDWMYDVGGGESGYIAPDPRNPDVFYAGSQGALLTRYDRSNGQIRDVQVYPRFFSGEPASALPERWQWTFPIVFAPREPGTIYASSQHLWRTRDEGQTWTRVSPDLTRADPKTLGPTGGPITKDMNGPEIYGTIFTVAPSFVDARVIWTGSDDGLAHVTRDGGATWTDVTPRGLPKFARISIIEASHHQAGTAYLAAKNYLLDDRAPYLYRTADYGRTWTKIVGGIRADDYVHAVREDPARAGLLYAGTEHGIYVSWDDGARWRSLSLKLPDTQVTDIAVEAHDLVIATHGRSMYVLDDIAPIREAGSGAPRAANRRAEPPSPAARSTLPAALQLFTPRPTTRGVDEAPIQYALARPA</sequence>
<protein>
    <submittedName>
        <fullName evidence="5">GH74 / GH33</fullName>
    </submittedName>
</protein>
<dbReference type="InterPro" id="IPR015943">
    <property type="entry name" value="WD40/YVTN_repeat-like_dom_sf"/>
</dbReference>
<dbReference type="Pfam" id="PF15902">
    <property type="entry name" value="Sortilin-Vps10"/>
    <property type="match status" value="1"/>
</dbReference>
<evidence type="ECO:0000259" key="4">
    <source>
        <dbReference type="Pfam" id="PF15902"/>
    </source>
</evidence>
<evidence type="ECO:0000256" key="2">
    <source>
        <dbReference type="SAM" id="MobiDB-lite"/>
    </source>
</evidence>
<dbReference type="PANTHER" id="PTHR43739:SF5">
    <property type="entry name" value="EXO-ALPHA-SIALIDASE"/>
    <property type="match status" value="1"/>
</dbReference>
<accession>A0A6J4M077</accession>
<reference evidence="5" key="1">
    <citation type="submission" date="2020-02" db="EMBL/GenBank/DDBJ databases">
        <authorList>
            <person name="Meier V. D."/>
        </authorList>
    </citation>
    <scope>NUCLEOTIDE SEQUENCE</scope>
    <source>
        <strain evidence="5">AVDCRST_MAG40</strain>
    </source>
</reference>
<dbReference type="InterPro" id="IPR031778">
    <property type="entry name" value="Sortilin_N"/>
</dbReference>
<dbReference type="Gene3D" id="2.130.10.10">
    <property type="entry name" value="YVTN repeat-like/Quinoprotein amine dehydrogenase"/>
    <property type="match status" value="5"/>
</dbReference>
<dbReference type="InterPro" id="IPR052025">
    <property type="entry name" value="Xyloglucanase_GH74"/>
</dbReference>
<dbReference type="EMBL" id="CADCTX010000751">
    <property type="protein sequence ID" value="CAA9346759.1"/>
    <property type="molecule type" value="Genomic_DNA"/>
</dbReference>